<dbReference type="EMBL" id="JAGEVF010000005">
    <property type="protein sequence ID" value="MBO3116672.1"/>
    <property type="molecule type" value="Genomic_DNA"/>
</dbReference>
<dbReference type="InterPro" id="IPR008969">
    <property type="entry name" value="CarboxyPept-like_regulatory"/>
</dbReference>
<dbReference type="RefSeq" id="WP_208154041.1">
    <property type="nucleotide sequence ID" value="NZ_JAGEVF010000005.1"/>
</dbReference>
<dbReference type="SUPFAM" id="SSF49464">
    <property type="entry name" value="Carboxypeptidase regulatory domain-like"/>
    <property type="match status" value="1"/>
</dbReference>
<evidence type="ECO:0000313" key="2">
    <source>
        <dbReference type="Proteomes" id="UP000676776"/>
    </source>
</evidence>
<reference evidence="1 2" key="1">
    <citation type="submission" date="2021-03" db="EMBL/GenBank/DDBJ databases">
        <title>Winogradskyella sp. nov., isolated from costal sediment.</title>
        <authorList>
            <person name="Gao C."/>
        </authorList>
    </citation>
    <scope>NUCLEOTIDE SEQUENCE [LARGE SCALE GENOMIC DNA]</scope>
    <source>
        <strain evidence="1 2">DF17</strain>
    </source>
</reference>
<proteinExistence type="predicted"/>
<organism evidence="1 2">
    <name type="scientific">Winogradskyella pelagia</name>
    <dbReference type="NCBI Taxonomy" id="2819984"/>
    <lineage>
        <taxon>Bacteria</taxon>
        <taxon>Pseudomonadati</taxon>
        <taxon>Bacteroidota</taxon>
        <taxon>Flavobacteriia</taxon>
        <taxon>Flavobacteriales</taxon>
        <taxon>Flavobacteriaceae</taxon>
        <taxon>Winogradskyella</taxon>
    </lineage>
</organism>
<dbReference type="Proteomes" id="UP000676776">
    <property type="component" value="Unassembled WGS sequence"/>
</dbReference>
<sequence>MSIRLLFIAILCLFLIKINKNLITVVDKKASKSIPYVTISFGNNDGIYTDQNGRFDLSLITSDSIRLSSLGYQSKIIAINTIQRDTIFLNPTDIQLNEVLVSNKKQKFKTKKIKSINDRDFLNSYRNPIGCEIACLIKNDFSKNDVQLKSITIPSYNKTMDFNGANKQVLKRHAFSTLYKVNFYFNLDGKPGERITSDTLTIQFNEKTDKLKINLESHQIYLPKNGLFISLLNLGPANAEGKLIPTSPYYEQETKKGKLKFVKHIKPYFPVNYYKNENFTYMRIAFDNDLAWKVFNLNNSNQDKFNNISLGYELKVFN</sequence>
<keyword evidence="2" id="KW-1185">Reference proteome</keyword>
<protein>
    <submittedName>
        <fullName evidence="1">Carboxypeptidase-like regulatory domain-containing protein</fullName>
    </submittedName>
</protein>
<name>A0ABS3T1Q5_9FLAO</name>
<gene>
    <name evidence="1" type="ORF">J4050_07940</name>
</gene>
<comment type="caution">
    <text evidence="1">The sequence shown here is derived from an EMBL/GenBank/DDBJ whole genome shotgun (WGS) entry which is preliminary data.</text>
</comment>
<evidence type="ECO:0000313" key="1">
    <source>
        <dbReference type="EMBL" id="MBO3116672.1"/>
    </source>
</evidence>
<dbReference type="Pfam" id="PF13715">
    <property type="entry name" value="CarbopepD_reg_2"/>
    <property type="match status" value="1"/>
</dbReference>
<accession>A0ABS3T1Q5</accession>